<dbReference type="Proteomes" id="UP000017559">
    <property type="component" value="Unassembled WGS sequence"/>
</dbReference>
<feature type="non-terminal residue" evidence="1">
    <location>
        <position position="1"/>
    </location>
</feature>
<protein>
    <submittedName>
        <fullName evidence="1">Uncharacterized protein</fullName>
    </submittedName>
</protein>
<dbReference type="HOGENOM" id="CLU_2800986_0_0_1"/>
<gene>
    <name evidence="1" type="ORF">Moror_328</name>
</gene>
<organism evidence="1 2">
    <name type="scientific">Moniliophthora roreri (strain MCA 2997)</name>
    <name type="common">Cocoa frosty pod rot fungus</name>
    <name type="synonym">Crinipellis roreri</name>
    <dbReference type="NCBI Taxonomy" id="1381753"/>
    <lineage>
        <taxon>Eukaryota</taxon>
        <taxon>Fungi</taxon>
        <taxon>Dikarya</taxon>
        <taxon>Basidiomycota</taxon>
        <taxon>Agaricomycotina</taxon>
        <taxon>Agaricomycetes</taxon>
        <taxon>Agaricomycetidae</taxon>
        <taxon>Agaricales</taxon>
        <taxon>Marasmiineae</taxon>
        <taxon>Marasmiaceae</taxon>
        <taxon>Moniliophthora</taxon>
    </lineage>
</organism>
<sequence length="68" mass="7373">SPPSRDAKVSRIARVLKCVLGASSLRHGIVYRLSKVCQFLKPSALPVFKAQALPVYAVARNPSGIKRV</sequence>
<keyword evidence="2" id="KW-1185">Reference proteome</keyword>
<reference evidence="1 2" key="1">
    <citation type="journal article" date="2014" name="BMC Genomics">
        <title>Genome and secretome analysis of the hemibiotrophic fungal pathogen, Moniliophthora roreri, which causes frosty pod rot disease of cacao: mechanisms of the biotrophic and necrotrophic phases.</title>
        <authorList>
            <person name="Meinhardt L.W."/>
            <person name="Costa G.G.L."/>
            <person name="Thomazella D.P.T."/>
            <person name="Teixeira P.J.P.L."/>
            <person name="Carazzolle M.F."/>
            <person name="Schuster S.C."/>
            <person name="Carlson J.E."/>
            <person name="Guiltinan M.J."/>
            <person name="Mieczkowski P."/>
            <person name="Farmer A."/>
            <person name="Ramaraj T."/>
            <person name="Crozier J."/>
            <person name="Davis R.E."/>
            <person name="Shao J."/>
            <person name="Melnick R.L."/>
            <person name="Pereira G.A.G."/>
            <person name="Bailey B.A."/>
        </authorList>
    </citation>
    <scope>NUCLEOTIDE SEQUENCE [LARGE SCALE GENOMIC DNA]</scope>
    <source>
        <strain evidence="1 2">MCA 2997</strain>
    </source>
</reference>
<evidence type="ECO:0000313" key="2">
    <source>
        <dbReference type="Proteomes" id="UP000017559"/>
    </source>
</evidence>
<dbReference type="KEGG" id="mrr:Moror_328"/>
<dbReference type="AlphaFoldDB" id="V2XZC8"/>
<name>V2XZC8_MONRO</name>
<accession>V2XZC8</accession>
<comment type="caution">
    <text evidence="1">The sequence shown here is derived from an EMBL/GenBank/DDBJ whole genome shotgun (WGS) entry which is preliminary data.</text>
</comment>
<dbReference type="EMBL" id="AWSO01000004">
    <property type="protein sequence ID" value="ESK98211.1"/>
    <property type="molecule type" value="Genomic_DNA"/>
</dbReference>
<evidence type="ECO:0000313" key="1">
    <source>
        <dbReference type="EMBL" id="ESK98211.1"/>
    </source>
</evidence>
<proteinExistence type="predicted"/>